<dbReference type="Proteomes" id="UP000823910">
    <property type="component" value="Unassembled WGS sequence"/>
</dbReference>
<dbReference type="InterPro" id="IPR001460">
    <property type="entry name" value="PCN-bd_Tpept"/>
</dbReference>
<evidence type="ECO:0000313" key="8">
    <source>
        <dbReference type="EMBL" id="HJC04848.1"/>
    </source>
</evidence>
<evidence type="ECO:0000259" key="7">
    <source>
        <dbReference type="Pfam" id="PF03717"/>
    </source>
</evidence>
<dbReference type="InterPro" id="IPR012338">
    <property type="entry name" value="Beta-lactam/transpept-like"/>
</dbReference>
<feature type="domain" description="Penicillin-binding protein transpeptidase" evidence="6">
    <location>
        <begin position="244"/>
        <end position="572"/>
    </location>
</feature>
<evidence type="ECO:0000256" key="4">
    <source>
        <dbReference type="SAM" id="MobiDB-lite"/>
    </source>
</evidence>
<feature type="compositionally biased region" description="Polar residues" evidence="4">
    <location>
        <begin position="585"/>
        <end position="594"/>
    </location>
</feature>
<evidence type="ECO:0000259" key="6">
    <source>
        <dbReference type="Pfam" id="PF00905"/>
    </source>
</evidence>
<feature type="domain" description="Penicillin-binding protein dimerisation" evidence="7">
    <location>
        <begin position="55"/>
        <end position="201"/>
    </location>
</feature>
<protein>
    <submittedName>
        <fullName evidence="8">Peptidoglycan glycosyltransferase</fullName>
    </submittedName>
</protein>
<dbReference type="Gene3D" id="3.90.1310.10">
    <property type="entry name" value="Penicillin-binding protein 2a (Domain 2)"/>
    <property type="match status" value="1"/>
</dbReference>
<dbReference type="AlphaFoldDB" id="A0A9D2MX31"/>
<dbReference type="SUPFAM" id="SSF56601">
    <property type="entry name" value="beta-lactamase/transpeptidase-like"/>
    <property type="match status" value="1"/>
</dbReference>
<keyword evidence="3 5" id="KW-0472">Membrane</keyword>
<dbReference type="Pfam" id="PF00905">
    <property type="entry name" value="Transpeptidase"/>
    <property type="match status" value="1"/>
</dbReference>
<dbReference type="EMBL" id="DWWT01000004">
    <property type="protein sequence ID" value="HJC04848.1"/>
    <property type="molecule type" value="Genomic_DNA"/>
</dbReference>
<dbReference type="InterPro" id="IPR036138">
    <property type="entry name" value="PBP_dimer_sf"/>
</dbReference>
<dbReference type="GO" id="GO:0071555">
    <property type="term" value="P:cell wall organization"/>
    <property type="evidence" value="ECO:0007669"/>
    <property type="project" value="TreeGrafter"/>
</dbReference>
<proteinExistence type="inferred from homology"/>
<reference evidence="8" key="2">
    <citation type="submission" date="2021-04" db="EMBL/GenBank/DDBJ databases">
        <authorList>
            <person name="Gilroy R."/>
        </authorList>
    </citation>
    <scope>NUCLEOTIDE SEQUENCE</scope>
    <source>
        <strain evidence="8">CHK180-15479</strain>
    </source>
</reference>
<evidence type="ECO:0000256" key="2">
    <source>
        <dbReference type="ARBA" id="ARBA00007171"/>
    </source>
</evidence>
<feature type="transmembrane region" description="Helical" evidence="5">
    <location>
        <begin position="12"/>
        <end position="36"/>
    </location>
</feature>
<dbReference type="GO" id="GO:0008658">
    <property type="term" value="F:penicillin binding"/>
    <property type="evidence" value="ECO:0007669"/>
    <property type="project" value="InterPro"/>
</dbReference>
<keyword evidence="5" id="KW-1133">Transmembrane helix</keyword>
<dbReference type="InterPro" id="IPR050515">
    <property type="entry name" value="Beta-lactam/transpept"/>
</dbReference>
<keyword evidence="5" id="KW-0812">Transmembrane</keyword>
<feature type="region of interest" description="Disordered" evidence="4">
    <location>
        <begin position="585"/>
        <end position="607"/>
    </location>
</feature>
<reference evidence="8" key="1">
    <citation type="journal article" date="2021" name="PeerJ">
        <title>Extensive microbial diversity within the chicken gut microbiome revealed by metagenomics and culture.</title>
        <authorList>
            <person name="Gilroy R."/>
            <person name="Ravi A."/>
            <person name="Getino M."/>
            <person name="Pursley I."/>
            <person name="Horton D.L."/>
            <person name="Alikhan N.F."/>
            <person name="Baker D."/>
            <person name="Gharbi K."/>
            <person name="Hall N."/>
            <person name="Watson M."/>
            <person name="Adriaenssens E.M."/>
            <person name="Foster-Nyarko E."/>
            <person name="Jarju S."/>
            <person name="Secka A."/>
            <person name="Antonio M."/>
            <person name="Oren A."/>
            <person name="Chaudhuri R.R."/>
            <person name="La Ragione R."/>
            <person name="Hildebrand F."/>
            <person name="Pallen M.J."/>
        </authorList>
    </citation>
    <scope>NUCLEOTIDE SEQUENCE</scope>
    <source>
        <strain evidence="8">CHK180-15479</strain>
    </source>
</reference>
<organism evidence="8 9">
    <name type="scientific">Candidatus Enterocloster excrementipullorum</name>
    <dbReference type="NCBI Taxonomy" id="2838559"/>
    <lineage>
        <taxon>Bacteria</taxon>
        <taxon>Bacillati</taxon>
        <taxon>Bacillota</taxon>
        <taxon>Clostridia</taxon>
        <taxon>Lachnospirales</taxon>
        <taxon>Lachnospiraceae</taxon>
        <taxon>Enterocloster</taxon>
    </lineage>
</organism>
<dbReference type="PANTHER" id="PTHR30627">
    <property type="entry name" value="PEPTIDOGLYCAN D,D-TRANSPEPTIDASE"/>
    <property type="match status" value="1"/>
</dbReference>
<sequence>MEGNLTKHRKNTAVLWLLIAAVMIGLSGRLGFLMIFRSGHYSSLAQDLHQRERSIKAARGRIIDANGVVIADNRTVCTISVIYSQVEDREEVIRVLSGELGLPEDQVRPKVEKRSAREIIKTNVDKETGDKIRSMGLAGVKVDEDYKRYYPYDSLASKVLGFTGGDNQGIIGLEVKYESYLKGINGTILTLTDAKGVELPESQEDRIEPVAGWDLHVSLDVNIQKYAEQLAYQTLERKNAKGVSIIVMNPQNGEILAMVNAPEFNLNDPFTLDQNLASESLRLKAQERGEVSGEKKQELLNQMWRNACINDTYEPGSTFKIITAAAGLEAGVVKLSDTFSCPGFRIVEDRKIRCHKTGGHGTENFLQGAMNSCNPVFIDVGQRLGVNAYYQYFTQFGLKEKTGIDLPGEAGTIMHKKENMGPVELATVSFGQSFQITPIQLITTAASIVNGGRRVTPHLGVRAESRDGSAVREFTYEPGRRILSEETSATMRYILEQVVADGSGRNAKVEGFSIGGKTATSEKLPRSLKKYISSFIGFAPAENPQVMALITIDEPEGVYYGGTIAAPVIGDLFRNILPYMGIADQSASENPNTPQEEKTDGSLLEAG</sequence>
<dbReference type="InterPro" id="IPR005311">
    <property type="entry name" value="PBP_dimer"/>
</dbReference>
<dbReference type="Gene3D" id="3.40.710.10">
    <property type="entry name" value="DD-peptidase/beta-lactamase superfamily"/>
    <property type="match status" value="1"/>
</dbReference>
<gene>
    <name evidence="8" type="ORF">H9704_01620</name>
</gene>
<comment type="caution">
    <text evidence="8">The sequence shown here is derived from an EMBL/GenBank/DDBJ whole genome shotgun (WGS) entry which is preliminary data.</text>
</comment>
<comment type="subcellular location">
    <subcellularLocation>
        <location evidence="1">Membrane</location>
    </subcellularLocation>
</comment>
<evidence type="ECO:0000313" key="9">
    <source>
        <dbReference type="Proteomes" id="UP000823910"/>
    </source>
</evidence>
<evidence type="ECO:0000256" key="5">
    <source>
        <dbReference type="SAM" id="Phobius"/>
    </source>
</evidence>
<comment type="similarity">
    <text evidence="2">Belongs to the transpeptidase family.</text>
</comment>
<evidence type="ECO:0000256" key="3">
    <source>
        <dbReference type="ARBA" id="ARBA00023136"/>
    </source>
</evidence>
<evidence type="ECO:0000256" key="1">
    <source>
        <dbReference type="ARBA" id="ARBA00004370"/>
    </source>
</evidence>
<dbReference type="GO" id="GO:0005886">
    <property type="term" value="C:plasma membrane"/>
    <property type="evidence" value="ECO:0007669"/>
    <property type="project" value="TreeGrafter"/>
</dbReference>
<dbReference type="SUPFAM" id="SSF56519">
    <property type="entry name" value="Penicillin binding protein dimerisation domain"/>
    <property type="match status" value="1"/>
</dbReference>
<dbReference type="Pfam" id="PF03717">
    <property type="entry name" value="PBP_dimer"/>
    <property type="match status" value="1"/>
</dbReference>
<name>A0A9D2MX31_9FIRM</name>
<dbReference type="PANTHER" id="PTHR30627:SF1">
    <property type="entry name" value="PEPTIDOGLYCAN D,D-TRANSPEPTIDASE FTSI"/>
    <property type="match status" value="1"/>
</dbReference>
<accession>A0A9D2MX31</accession>